<dbReference type="EMBL" id="LILC01000013">
    <property type="protein sequence ID" value="KOO46148.1"/>
    <property type="molecule type" value="Genomic_DNA"/>
</dbReference>
<feature type="transmembrane region" description="Helical" evidence="1">
    <location>
        <begin position="49"/>
        <end position="70"/>
    </location>
</feature>
<dbReference type="Proteomes" id="UP000037558">
    <property type="component" value="Unassembled WGS sequence"/>
</dbReference>
<reference evidence="3" key="1">
    <citation type="submission" date="2015-08" db="EMBL/GenBank/DDBJ databases">
        <title>Fjat-14210 dsm16467.</title>
        <authorList>
            <person name="Liu B."/>
            <person name="Wang J."/>
            <person name="Zhu Y."/>
            <person name="Liu G."/>
            <person name="Chen Q."/>
            <person name="Chen Z."/>
            <person name="Lan J."/>
            <person name="Che J."/>
            <person name="Ge C."/>
            <person name="Shi H."/>
            <person name="Pan Z."/>
            <person name="Liu X."/>
        </authorList>
    </citation>
    <scope>NUCLEOTIDE SEQUENCE [LARGE SCALE GENOMIC DNA]</scope>
    <source>
        <strain evidence="3">DSM 16467</strain>
    </source>
</reference>
<keyword evidence="1" id="KW-0472">Membrane</keyword>
<dbReference type="OrthoDB" id="2888735at2"/>
<protein>
    <submittedName>
        <fullName evidence="2">Uncharacterized protein</fullName>
    </submittedName>
</protein>
<comment type="caution">
    <text evidence="2">The sequence shown here is derived from an EMBL/GenBank/DDBJ whole genome shotgun (WGS) entry which is preliminary data.</text>
</comment>
<organism evidence="2 3">
    <name type="scientific">Priestia koreensis</name>
    <dbReference type="NCBI Taxonomy" id="284581"/>
    <lineage>
        <taxon>Bacteria</taxon>
        <taxon>Bacillati</taxon>
        <taxon>Bacillota</taxon>
        <taxon>Bacilli</taxon>
        <taxon>Bacillales</taxon>
        <taxon>Bacillaceae</taxon>
        <taxon>Priestia</taxon>
    </lineage>
</organism>
<name>A0A0M0L649_9BACI</name>
<dbReference type="AlphaFoldDB" id="A0A0M0L649"/>
<feature type="transmembrane region" description="Helical" evidence="1">
    <location>
        <begin position="120"/>
        <end position="144"/>
    </location>
</feature>
<dbReference type="RefSeq" id="WP_053401216.1">
    <property type="nucleotide sequence ID" value="NZ_JAUKEN010000001.1"/>
</dbReference>
<proteinExistence type="predicted"/>
<gene>
    <name evidence="2" type="ORF">AMD01_09790</name>
</gene>
<feature type="transmembrane region" description="Helical" evidence="1">
    <location>
        <begin position="6"/>
        <end position="21"/>
    </location>
</feature>
<accession>A0A0M0L649</accession>
<keyword evidence="1" id="KW-1133">Transmembrane helix</keyword>
<evidence type="ECO:0000313" key="2">
    <source>
        <dbReference type="EMBL" id="KOO46148.1"/>
    </source>
</evidence>
<dbReference type="PATRIC" id="fig|284581.3.peg.2036"/>
<evidence type="ECO:0000313" key="3">
    <source>
        <dbReference type="Proteomes" id="UP000037558"/>
    </source>
</evidence>
<sequence>MGSMYFALAVVIAVLGLTFIYKRTYEKIGVIVQENSKDIHKKISKAQNIMFLQSAVFEIIPILLIVIGFIDLPSETLSPKTVVTLLISIGGWVVGVMAARRMKKVAQERLPNGVGQLLSGLLLIQIMTMSAFPVISIICHLLIFNRA</sequence>
<evidence type="ECO:0000256" key="1">
    <source>
        <dbReference type="SAM" id="Phobius"/>
    </source>
</evidence>
<keyword evidence="3" id="KW-1185">Reference proteome</keyword>
<dbReference type="STRING" id="284581.AMD01_09790"/>
<feature type="transmembrane region" description="Helical" evidence="1">
    <location>
        <begin position="82"/>
        <end position="99"/>
    </location>
</feature>
<keyword evidence="1" id="KW-0812">Transmembrane</keyword>